<evidence type="ECO:0000256" key="2">
    <source>
        <dbReference type="ARBA" id="ARBA00023125"/>
    </source>
</evidence>
<name>A0ABR8FFD8_9NOST</name>
<keyword evidence="2" id="KW-0238">DNA-binding</keyword>
<organism evidence="5 6">
    <name type="scientific">Anabaena lutea FACHB-196</name>
    <dbReference type="NCBI Taxonomy" id="2692881"/>
    <lineage>
        <taxon>Bacteria</taxon>
        <taxon>Bacillati</taxon>
        <taxon>Cyanobacteriota</taxon>
        <taxon>Cyanophyceae</taxon>
        <taxon>Nostocales</taxon>
        <taxon>Nostocaceae</taxon>
        <taxon>Anabaena</taxon>
    </lineage>
</organism>
<dbReference type="SUPFAM" id="SSF48024">
    <property type="entry name" value="N-terminal domain of DnaB helicase"/>
    <property type="match status" value="1"/>
</dbReference>
<dbReference type="InterPro" id="IPR036390">
    <property type="entry name" value="WH_DNA-bd_sf"/>
</dbReference>
<dbReference type="EMBL" id="JACJST010000008">
    <property type="protein sequence ID" value="MBD2568358.1"/>
    <property type="molecule type" value="Genomic_DNA"/>
</dbReference>
<reference evidence="5 6" key="1">
    <citation type="journal article" date="2020" name="ISME J.">
        <title>Comparative genomics reveals insights into cyanobacterial evolution and habitat adaptation.</title>
        <authorList>
            <person name="Chen M.Y."/>
            <person name="Teng W.K."/>
            <person name="Zhao L."/>
            <person name="Hu C.X."/>
            <person name="Zhou Y.K."/>
            <person name="Han B.P."/>
            <person name="Song L.R."/>
            <person name="Shu W.S."/>
        </authorList>
    </citation>
    <scope>NUCLEOTIDE SEQUENCE [LARGE SCALE GENOMIC DNA]</scope>
    <source>
        <strain evidence="5 6">FACHB-196</strain>
    </source>
</reference>
<gene>
    <name evidence="5" type="ORF">H6G59_10670</name>
</gene>
<keyword evidence="6" id="KW-1185">Reference proteome</keyword>
<dbReference type="InterPro" id="IPR016136">
    <property type="entry name" value="DNA_helicase_N/primase_C"/>
</dbReference>
<sequence length="822" mass="93327">MYSTQIPPSNIECESAVLGGILLDPKAIHRVVKILPEQAFYVQSHQTIYSACVALYERQEEVNLLSVTNWLQNNKQLTAVGGRSNLARIFDSCISSDNIEELADLISEKFIRRQLFSLSPKFEAHAQDTEKPLAWILEDLEQQILQITQLRNSKAKGYWNKIDDVAFEQLCKDLEEVEDIENSAQRDWAMRKLSKKWKFSSKKELLDFHAKWLDSRNVTTTYSAKEYFLKYGQSEQDWLIPGFVPNQSVIALYADGGVGKTRLAFTLAKHMVTGGDFAYEGTNSAPMNTLLIETDQGPRNTSKLLEMQDFLSENCAGRLTICDEWSANEFGKLRSMLRKHQSRLVIIDSLTSISVDSLYSEKEAEYARPLVRLRHIAKEFNCSFLVIHHANAGGDMRGSRAIRNTVDEVWKFTKTQSEIGDFNTLEIEKTRSRGPGKYKFNYDDETWGWKFVGRLEDSVMGDSTSQSTNNMQRCLQFLQKNKGIAFEAAEVAEVLGSNKDSIRRDLKRAAGEGLVNSGRSRRDKRAVVYYLGNRSDQCDQELITSLITSPFSQGEGSGRCDQKRPSDQPSDQFENKINSEQMAVMAVIDHIDLKPLQIAEKEVISEVITSKPTDHFSTELVQQAETAPVDKFACPPPVDMTYDPAANAELLKEALHDESWEMITELTEAWTAKFKKEVWLHLSEEERDAIKNMKPKEVLIFKDGILPVFVEKEQYFSVPHQVMVKIFMINDVIKECTCEIPIGKKVIRSDVKFHDLKAGAGSYFWELRPGDRVKICIGENAGKEATVSSQMPNQGPVFLKIDGMRASKSSKTPYWGHQIEKL</sequence>
<dbReference type="InterPro" id="IPR027417">
    <property type="entry name" value="P-loop_NTPase"/>
</dbReference>
<evidence type="ECO:0000259" key="4">
    <source>
        <dbReference type="Pfam" id="PF00772"/>
    </source>
</evidence>
<dbReference type="SUPFAM" id="SSF46785">
    <property type="entry name" value="Winged helix' DNA-binding domain"/>
    <property type="match status" value="1"/>
</dbReference>
<protein>
    <submittedName>
        <fullName evidence="5">AAA family ATPase</fullName>
    </submittedName>
</protein>
<dbReference type="Pfam" id="PF13481">
    <property type="entry name" value="AAA_25"/>
    <property type="match status" value="1"/>
</dbReference>
<dbReference type="RefSeq" id="WP_190714217.1">
    <property type="nucleotide sequence ID" value="NZ_JACJST010000008.1"/>
</dbReference>
<keyword evidence="1" id="KW-0235">DNA replication</keyword>
<comment type="caution">
    <text evidence="5">The sequence shown here is derived from an EMBL/GenBank/DDBJ whole genome shotgun (WGS) entry which is preliminary data.</text>
</comment>
<dbReference type="Proteomes" id="UP000640531">
    <property type="component" value="Unassembled WGS sequence"/>
</dbReference>
<evidence type="ECO:0000256" key="3">
    <source>
        <dbReference type="SAM" id="MobiDB-lite"/>
    </source>
</evidence>
<dbReference type="InterPro" id="IPR007693">
    <property type="entry name" value="DNA_helicase_DnaB-like_N"/>
</dbReference>
<dbReference type="InterPro" id="IPR036388">
    <property type="entry name" value="WH-like_DNA-bd_sf"/>
</dbReference>
<dbReference type="Gene3D" id="1.10.860.10">
    <property type="entry name" value="DNAb Helicase, Chain A"/>
    <property type="match status" value="1"/>
</dbReference>
<dbReference type="PANTHER" id="PTHR30153:SF2">
    <property type="entry name" value="REPLICATIVE DNA HELICASE"/>
    <property type="match status" value="1"/>
</dbReference>
<evidence type="ECO:0000256" key="1">
    <source>
        <dbReference type="ARBA" id="ARBA00022705"/>
    </source>
</evidence>
<evidence type="ECO:0000313" key="6">
    <source>
        <dbReference type="Proteomes" id="UP000640531"/>
    </source>
</evidence>
<dbReference type="PANTHER" id="PTHR30153">
    <property type="entry name" value="REPLICATIVE DNA HELICASE DNAB"/>
    <property type="match status" value="1"/>
</dbReference>
<feature type="region of interest" description="Disordered" evidence="3">
    <location>
        <begin position="549"/>
        <end position="572"/>
    </location>
</feature>
<dbReference type="Gene3D" id="1.10.10.10">
    <property type="entry name" value="Winged helix-like DNA-binding domain superfamily/Winged helix DNA-binding domain"/>
    <property type="match status" value="1"/>
</dbReference>
<feature type="domain" description="DNA helicase DnaB-like N-terminal" evidence="4">
    <location>
        <begin position="7"/>
        <end position="108"/>
    </location>
</feature>
<dbReference type="SUPFAM" id="SSF52540">
    <property type="entry name" value="P-loop containing nucleoside triphosphate hydrolases"/>
    <property type="match status" value="1"/>
</dbReference>
<evidence type="ECO:0000313" key="5">
    <source>
        <dbReference type="EMBL" id="MBD2568358.1"/>
    </source>
</evidence>
<accession>A0ABR8FFD8</accession>
<dbReference type="InterPro" id="IPR036185">
    <property type="entry name" value="DNA_heli_DnaB-like_N_sf"/>
</dbReference>
<dbReference type="Gene3D" id="3.40.50.300">
    <property type="entry name" value="P-loop containing nucleotide triphosphate hydrolases"/>
    <property type="match status" value="1"/>
</dbReference>
<dbReference type="Pfam" id="PF00772">
    <property type="entry name" value="DnaB"/>
    <property type="match status" value="1"/>
</dbReference>
<proteinExistence type="predicted"/>